<feature type="domain" description="NAD(P)-binding" evidence="1">
    <location>
        <begin position="8"/>
        <end position="191"/>
    </location>
</feature>
<reference evidence="2 3" key="1">
    <citation type="submission" date="2024-09" db="EMBL/GenBank/DDBJ databases">
        <authorList>
            <person name="Sun Q."/>
            <person name="Mori K."/>
        </authorList>
    </citation>
    <scope>NUCLEOTIDE SEQUENCE [LARGE SCALE GENOMIC DNA]</scope>
    <source>
        <strain evidence="2 3">JCM 3324</strain>
    </source>
</reference>
<gene>
    <name evidence="2" type="ORF">ACFFR3_32580</name>
</gene>
<dbReference type="InterPro" id="IPR051606">
    <property type="entry name" value="Polyketide_Oxido-like"/>
</dbReference>
<evidence type="ECO:0000313" key="2">
    <source>
        <dbReference type="EMBL" id="MFB9474253.1"/>
    </source>
</evidence>
<proteinExistence type="predicted"/>
<dbReference type="PANTHER" id="PTHR43355:SF2">
    <property type="entry name" value="FLAVIN REDUCTASE (NADPH)"/>
    <property type="match status" value="1"/>
</dbReference>
<evidence type="ECO:0000259" key="1">
    <source>
        <dbReference type="Pfam" id="PF13460"/>
    </source>
</evidence>
<dbReference type="InterPro" id="IPR016040">
    <property type="entry name" value="NAD(P)-bd_dom"/>
</dbReference>
<protein>
    <submittedName>
        <fullName evidence="2">NAD(P)-dependent oxidoreductase</fullName>
    </submittedName>
</protein>
<organism evidence="2 3">
    <name type="scientific">Nonomuraea salmonea</name>
    <dbReference type="NCBI Taxonomy" id="46181"/>
    <lineage>
        <taxon>Bacteria</taxon>
        <taxon>Bacillati</taxon>
        <taxon>Actinomycetota</taxon>
        <taxon>Actinomycetes</taxon>
        <taxon>Streptosporangiales</taxon>
        <taxon>Streptosporangiaceae</taxon>
        <taxon>Nonomuraea</taxon>
    </lineage>
</organism>
<dbReference type="Gene3D" id="3.40.50.720">
    <property type="entry name" value="NAD(P)-binding Rossmann-like Domain"/>
    <property type="match status" value="1"/>
</dbReference>
<dbReference type="RefSeq" id="WP_345391751.1">
    <property type="nucleotide sequence ID" value="NZ_BAAAXS010000001.1"/>
</dbReference>
<dbReference type="InterPro" id="IPR036291">
    <property type="entry name" value="NAD(P)-bd_dom_sf"/>
</dbReference>
<sequence length="203" mass="20861">MSRIAVFGAGGRAGRAAVGEALRRGHEVMAVVRDPATVVAGADMAPGDVTDPGAIAHLTTGHDAVIMTAYATPPETFFPAAAKALIDGLSRSGVPRLIVVGLAATLRTAGGTRLMDAPGFPPEYRPLCLGHAAMATGLRASALDWLIVSPAGDFDPTAPRTGRYSITAADPAGRISYTDLAVALLDEIDTPHHHRTHIGVEAA</sequence>
<comment type="caution">
    <text evidence="2">The sequence shown here is derived from an EMBL/GenBank/DDBJ whole genome shotgun (WGS) entry which is preliminary data.</text>
</comment>
<evidence type="ECO:0000313" key="3">
    <source>
        <dbReference type="Proteomes" id="UP001589568"/>
    </source>
</evidence>
<accession>A0ABV5NV89</accession>
<dbReference type="EMBL" id="JBHMCF010000038">
    <property type="protein sequence ID" value="MFB9474253.1"/>
    <property type="molecule type" value="Genomic_DNA"/>
</dbReference>
<dbReference type="SUPFAM" id="SSF51735">
    <property type="entry name" value="NAD(P)-binding Rossmann-fold domains"/>
    <property type="match status" value="1"/>
</dbReference>
<name>A0ABV5NV89_9ACTN</name>
<dbReference type="Proteomes" id="UP001589568">
    <property type="component" value="Unassembled WGS sequence"/>
</dbReference>
<dbReference type="PANTHER" id="PTHR43355">
    <property type="entry name" value="FLAVIN REDUCTASE (NADPH)"/>
    <property type="match status" value="1"/>
</dbReference>
<dbReference type="Pfam" id="PF13460">
    <property type="entry name" value="NAD_binding_10"/>
    <property type="match status" value="1"/>
</dbReference>
<keyword evidence="3" id="KW-1185">Reference proteome</keyword>